<organism evidence="2 3">
    <name type="scientific">Sapajus apella</name>
    <name type="common">Brown-capped capuchin</name>
    <name type="synonym">Cebus apella</name>
    <dbReference type="NCBI Taxonomy" id="9515"/>
    <lineage>
        <taxon>Eukaryota</taxon>
        <taxon>Metazoa</taxon>
        <taxon>Chordata</taxon>
        <taxon>Craniata</taxon>
        <taxon>Vertebrata</taxon>
        <taxon>Euteleostomi</taxon>
        <taxon>Mammalia</taxon>
        <taxon>Eutheria</taxon>
        <taxon>Euarchontoglires</taxon>
        <taxon>Primates</taxon>
        <taxon>Haplorrhini</taxon>
        <taxon>Platyrrhini</taxon>
        <taxon>Cebidae</taxon>
        <taxon>Cebinae</taxon>
        <taxon>Sapajus</taxon>
    </lineage>
</organism>
<dbReference type="GeneID" id="116525433"/>
<name>A0A6J3EW64_SAPAP</name>
<gene>
    <name evidence="3" type="primary">LOC116525433</name>
</gene>
<dbReference type="Proteomes" id="UP000504640">
    <property type="component" value="Unplaced"/>
</dbReference>
<dbReference type="RefSeq" id="XP_032097073.1">
    <property type="nucleotide sequence ID" value="XM_032241182.1"/>
</dbReference>
<evidence type="ECO:0000313" key="3">
    <source>
        <dbReference type="RefSeq" id="XP_032097073.1"/>
    </source>
</evidence>
<reference evidence="3" key="1">
    <citation type="submission" date="2025-08" db="UniProtKB">
        <authorList>
            <consortium name="RefSeq"/>
        </authorList>
    </citation>
    <scope>IDENTIFICATION</scope>
    <source>
        <tissue evidence="3">Blood</tissue>
    </source>
</reference>
<accession>A0A6J3EW64</accession>
<feature type="compositionally biased region" description="Basic and acidic residues" evidence="1">
    <location>
        <begin position="1"/>
        <end position="17"/>
    </location>
</feature>
<feature type="region of interest" description="Disordered" evidence="1">
    <location>
        <begin position="95"/>
        <end position="128"/>
    </location>
</feature>
<dbReference type="AlphaFoldDB" id="A0A6J3EW64"/>
<evidence type="ECO:0000313" key="2">
    <source>
        <dbReference type="Proteomes" id="UP000504640"/>
    </source>
</evidence>
<keyword evidence="2" id="KW-1185">Reference proteome</keyword>
<proteinExistence type="predicted"/>
<sequence length="229" mass="25378">MGPHGYQEDLQREEMEPRLGAGRGGSEEGGDAREGAGRVTNSFTGGRRESPGSLWGNLCREGRKGFRKSAALPPACSPPRPSLAVDCEERRKEGCIKQKEERTPAGRPLTSDSERQRPGGRGVLQINSSEGRRQSRCLGSWLFPLALRAGCRHRFHIKGNGNQAVAILHQAKLRRRVYAESSDRAREAQLGGDDWTLIIWDKKRSIYGTFSEEPLKTHVSECVQMRAAV</sequence>
<feature type="region of interest" description="Disordered" evidence="1">
    <location>
        <begin position="1"/>
        <end position="58"/>
    </location>
</feature>
<evidence type="ECO:0000256" key="1">
    <source>
        <dbReference type="SAM" id="MobiDB-lite"/>
    </source>
</evidence>
<feature type="compositionally biased region" description="Basic and acidic residues" evidence="1">
    <location>
        <begin position="95"/>
        <end position="104"/>
    </location>
</feature>
<protein>
    <submittedName>
        <fullName evidence="3">Uncharacterized protein LOC116525433</fullName>
    </submittedName>
</protein>